<feature type="binding site" evidence="7 9">
    <location>
        <position position="219"/>
    </location>
    <ligand>
        <name>substrate</name>
    </ligand>
</feature>
<dbReference type="Pfam" id="PF00215">
    <property type="entry name" value="OMPdecase"/>
    <property type="match status" value="1"/>
</dbReference>
<dbReference type="UniPathway" id="UPA00070">
    <property type="reaction ID" value="UER00120"/>
</dbReference>
<evidence type="ECO:0000256" key="7">
    <source>
        <dbReference type="HAMAP-Rule" id="MF_01200"/>
    </source>
</evidence>
<dbReference type="GO" id="GO:0006207">
    <property type="term" value="P:'de novo' pyrimidine nucleobase biosynthetic process"/>
    <property type="evidence" value="ECO:0007669"/>
    <property type="project" value="InterPro"/>
</dbReference>
<dbReference type="SMART" id="SM00934">
    <property type="entry name" value="OMPdecase"/>
    <property type="match status" value="1"/>
</dbReference>
<comment type="catalytic activity">
    <reaction evidence="6 7 10">
        <text>orotidine 5'-phosphate + H(+) = UMP + CO2</text>
        <dbReference type="Rhea" id="RHEA:11596"/>
        <dbReference type="ChEBI" id="CHEBI:15378"/>
        <dbReference type="ChEBI" id="CHEBI:16526"/>
        <dbReference type="ChEBI" id="CHEBI:57538"/>
        <dbReference type="ChEBI" id="CHEBI:57865"/>
        <dbReference type="EC" id="4.1.1.23"/>
    </reaction>
</comment>
<evidence type="ECO:0000256" key="2">
    <source>
        <dbReference type="ARBA" id="ARBA00004861"/>
    </source>
</evidence>
<feature type="active site" description="For OMPdecase activity" evidence="8">
    <location>
        <position position="67"/>
    </location>
</feature>
<keyword evidence="3 7" id="KW-0210">Decarboxylase</keyword>
<dbReference type="InterPro" id="IPR047596">
    <property type="entry name" value="OMPdecase_bac"/>
</dbReference>
<dbReference type="Proteomes" id="UP000324065">
    <property type="component" value="Unassembled WGS sequence"/>
</dbReference>
<feature type="active site" description="For OMPdecase activity" evidence="8">
    <location>
        <position position="70"/>
    </location>
</feature>
<comment type="pathway">
    <text evidence="2 7 10">Pyrimidine metabolism; UMP biosynthesis via de novo pathway; UMP from orotate: step 2/2.</text>
</comment>
<dbReference type="InterPro" id="IPR001754">
    <property type="entry name" value="OMPdeCOase_dom"/>
</dbReference>
<feature type="binding site" evidence="7 9">
    <location>
        <position position="199"/>
    </location>
    <ligand>
        <name>substrate</name>
    </ligand>
</feature>
<dbReference type="CDD" id="cd04725">
    <property type="entry name" value="OMP_decarboxylase_like"/>
    <property type="match status" value="1"/>
</dbReference>
<evidence type="ECO:0000313" key="13">
    <source>
        <dbReference type="Proteomes" id="UP000324065"/>
    </source>
</evidence>
<comment type="subunit">
    <text evidence="7">Homodimer.</text>
</comment>
<reference evidence="12 13" key="1">
    <citation type="submission" date="2019-09" db="EMBL/GenBank/DDBJ databases">
        <title>Genome sequence of Roseospira marina, one of the more divergent members of the non-sulfur purple photosynthetic bacterial family, the Rhodospirillaceae.</title>
        <authorList>
            <person name="Meyer T."/>
            <person name="Kyndt J."/>
        </authorList>
    </citation>
    <scope>NUCLEOTIDE SEQUENCE [LARGE SCALE GENOMIC DNA]</scope>
    <source>
        <strain evidence="12 13">DSM 15113</strain>
    </source>
</reference>
<dbReference type="NCBIfam" id="TIGR01740">
    <property type="entry name" value="pyrF"/>
    <property type="match status" value="1"/>
</dbReference>
<comment type="caution">
    <text evidence="12">The sequence shown here is derived from an EMBL/GenBank/DDBJ whole genome shotgun (WGS) entry which is preliminary data.</text>
</comment>
<protein>
    <recommendedName>
        <fullName evidence="7">Orotidine 5'-phosphate decarboxylase</fullName>
        <ecNumber evidence="7">4.1.1.23</ecNumber>
    </recommendedName>
    <alternativeName>
        <fullName evidence="7">OMP decarboxylase</fullName>
        <shortName evidence="7">OMPDCase</shortName>
        <shortName evidence="7">OMPdecase</shortName>
    </alternativeName>
</protein>
<evidence type="ECO:0000256" key="3">
    <source>
        <dbReference type="ARBA" id="ARBA00022793"/>
    </source>
</evidence>
<feature type="binding site" evidence="7">
    <location>
        <begin position="65"/>
        <end position="74"/>
    </location>
    <ligand>
        <name>substrate</name>
    </ligand>
</feature>
<dbReference type="NCBIfam" id="NF001273">
    <property type="entry name" value="PRK00230.1"/>
    <property type="match status" value="1"/>
</dbReference>
<feature type="binding site" evidence="7 9">
    <location>
        <position position="15"/>
    </location>
    <ligand>
        <name>substrate</name>
    </ligand>
</feature>
<evidence type="ECO:0000256" key="8">
    <source>
        <dbReference type="PIRSR" id="PIRSR614732-1"/>
    </source>
</evidence>
<dbReference type="RefSeq" id="WP_150063030.1">
    <property type="nucleotide sequence ID" value="NZ_JACHII010000012.1"/>
</dbReference>
<feature type="binding site" evidence="7 9">
    <location>
        <position position="220"/>
    </location>
    <ligand>
        <name>substrate</name>
    </ligand>
</feature>
<dbReference type="GO" id="GO:0004590">
    <property type="term" value="F:orotidine-5'-phosphate decarboxylase activity"/>
    <property type="evidence" value="ECO:0007669"/>
    <property type="project" value="UniProtKB-UniRule"/>
</dbReference>
<dbReference type="SUPFAM" id="SSF51366">
    <property type="entry name" value="Ribulose-phoshate binding barrel"/>
    <property type="match status" value="1"/>
</dbReference>
<evidence type="ECO:0000256" key="5">
    <source>
        <dbReference type="ARBA" id="ARBA00023239"/>
    </source>
</evidence>
<dbReference type="GO" id="GO:0044205">
    <property type="term" value="P:'de novo' UMP biosynthetic process"/>
    <property type="evidence" value="ECO:0007669"/>
    <property type="project" value="UniProtKB-UniRule"/>
</dbReference>
<name>A0A5M6IAZ4_9PROT</name>
<dbReference type="InterPro" id="IPR014732">
    <property type="entry name" value="OMPdecase"/>
</dbReference>
<dbReference type="EC" id="4.1.1.23" evidence="7"/>
<dbReference type="PROSITE" id="PS00156">
    <property type="entry name" value="OMPDECASE"/>
    <property type="match status" value="1"/>
</dbReference>
<dbReference type="OrthoDB" id="9806203at2"/>
<dbReference type="InterPro" id="IPR011060">
    <property type="entry name" value="RibuloseP-bd_barrel"/>
</dbReference>
<proteinExistence type="inferred from homology"/>
<keyword evidence="5 7" id="KW-0456">Lyase</keyword>
<dbReference type="Gene3D" id="3.20.20.70">
    <property type="entry name" value="Aldolase class I"/>
    <property type="match status" value="1"/>
</dbReference>
<evidence type="ECO:0000313" key="12">
    <source>
        <dbReference type="EMBL" id="KAA5604899.1"/>
    </source>
</evidence>
<evidence type="ECO:0000259" key="11">
    <source>
        <dbReference type="SMART" id="SM00934"/>
    </source>
</evidence>
<feature type="active site" description="For OMPdecase activity" evidence="8">
    <location>
        <position position="65"/>
    </location>
</feature>
<accession>A0A5M6IAZ4</accession>
<dbReference type="EMBL" id="VWPJ01000013">
    <property type="protein sequence ID" value="KAA5604899.1"/>
    <property type="molecule type" value="Genomic_DNA"/>
</dbReference>
<dbReference type="PANTHER" id="PTHR32119">
    <property type="entry name" value="OROTIDINE 5'-PHOSPHATE DECARBOXYLASE"/>
    <property type="match status" value="1"/>
</dbReference>
<feature type="domain" description="Orotidine 5'-phosphate decarboxylase" evidence="11">
    <location>
        <begin position="9"/>
        <end position="235"/>
    </location>
</feature>
<gene>
    <name evidence="7 12" type="primary">pyrF</name>
    <name evidence="12" type="ORF">F1188_13840</name>
</gene>
<dbReference type="AlphaFoldDB" id="A0A5M6IAZ4"/>
<feature type="binding site" evidence="7 9">
    <location>
        <position position="129"/>
    </location>
    <ligand>
        <name>substrate</name>
    </ligand>
</feature>
<keyword evidence="13" id="KW-1185">Reference proteome</keyword>
<dbReference type="InterPro" id="IPR013785">
    <property type="entry name" value="Aldolase_TIM"/>
</dbReference>
<dbReference type="HAMAP" id="MF_01200_B">
    <property type="entry name" value="OMPdecase_type1_B"/>
    <property type="match status" value="1"/>
</dbReference>
<evidence type="ECO:0000256" key="4">
    <source>
        <dbReference type="ARBA" id="ARBA00022975"/>
    </source>
</evidence>
<evidence type="ECO:0000256" key="1">
    <source>
        <dbReference type="ARBA" id="ARBA00002356"/>
    </source>
</evidence>
<dbReference type="InterPro" id="IPR018089">
    <property type="entry name" value="OMPdecase_AS"/>
</dbReference>
<sequence>MSAAAARCPLFVALDTPDLDRARTWAQAVAETGCGIKLGLEFFGAHGAAGVRAVTGDAVLPVFLDLKFHDIPNTVAGAVRSVTPLAPAILNVHAAGGTAMMRAARDAAEETATGLGAPRPKVIAVTVLTSLDDADLAATGVPGGATDQVRRLAALAVDAGLDGVVCSAREAPVLRADLGPDVLLVTPGVRPTWGATGDQKRVTTPAEAMAAGASSLVVGRPITGAADVAAAARRVLDELVG</sequence>
<comment type="function">
    <text evidence="1 7">Catalyzes the decarboxylation of orotidine 5'-monophosphate (OMP) to uridine 5'-monophosphate (UMP).</text>
</comment>
<feature type="binding site" evidence="7 9">
    <location>
        <position position="37"/>
    </location>
    <ligand>
        <name>substrate</name>
    </ligand>
</feature>
<organism evidence="12 13">
    <name type="scientific">Roseospira marina</name>
    <dbReference type="NCBI Taxonomy" id="140057"/>
    <lineage>
        <taxon>Bacteria</taxon>
        <taxon>Pseudomonadati</taxon>
        <taxon>Pseudomonadota</taxon>
        <taxon>Alphaproteobacteria</taxon>
        <taxon>Rhodospirillales</taxon>
        <taxon>Rhodospirillaceae</taxon>
        <taxon>Roseospira</taxon>
    </lineage>
</organism>
<evidence type="ECO:0000256" key="6">
    <source>
        <dbReference type="ARBA" id="ARBA00049157"/>
    </source>
</evidence>
<dbReference type="GO" id="GO:0005829">
    <property type="term" value="C:cytosol"/>
    <property type="evidence" value="ECO:0007669"/>
    <property type="project" value="TreeGrafter"/>
</dbReference>
<keyword evidence="4 7" id="KW-0665">Pyrimidine biosynthesis</keyword>
<comment type="similarity">
    <text evidence="7">Belongs to the OMP decarboxylase family. Type 1 subfamily.</text>
</comment>
<feature type="active site" description="Proton donor" evidence="7">
    <location>
        <position position="67"/>
    </location>
</feature>
<evidence type="ECO:0000256" key="10">
    <source>
        <dbReference type="RuleBase" id="RU000512"/>
    </source>
</evidence>
<feature type="binding site" evidence="7 9">
    <location>
        <position position="190"/>
    </location>
    <ligand>
        <name>substrate</name>
    </ligand>
</feature>
<dbReference type="PANTHER" id="PTHR32119:SF2">
    <property type="entry name" value="OROTIDINE 5'-PHOSPHATE DECARBOXYLASE"/>
    <property type="match status" value="1"/>
</dbReference>
<evidence type="ECO:0000256" key="9">
    <source>
        <dbReference type="PIRSR" id="PIRSR614732-2"/>
    </source>
</evidence>